<accession>A0A367XPD0</accession>
<dbReference type="PANTHER" id="PTHR28062:SF1">
    <property type="entry name" value="TRANSMEMBRANE PROTEIN"/>
    <property type="match status" value="1"/>
</dbReference>
<gene>
    <name evidence="1" type="ORF">Cantr_04780</name>
</gene>
<dbReference type="EMBL" id="QLNQ01000030">
    <property type="protein sequence ID" value="RCK54632.1"/>
    <property type="molecule type" value="Genomic_DNA"/>
</dbReference>
<dbReference type="GO" id="GO:1902600">
    <property type="term" value="P:proton transmembrane transport"/>
    <property type="evidence" value="ECO:0007669"/>
    <property type="project" value="TreeGrafter"/>
</dbReference>
<dbReference type="STRING" id="5486.A0A367XPD0"/>
<dbReference type="OrthoDB" id="5562676at2759"/>
<evidence type="ECO:0000313" key="2">
    <source>
        <dbReference type="Proteomes" id="UP000253472"/>
    </source>
</evidence>
<dbReference type="GO" id="GO:0006813">
    <property type="term" value="P:potassium ion transport"/>
    <property type="evidence" value="ECO:0007669"/>
    <property type="project" value="TreeGrafter"/>
</dbReference>
<organism evidence="1 2">
    <name type="scientific">Candida viswanathii</name>
    <dbReference type="NCBI Taxonomy" id="5486"/>
    <lineage>
        <taxon>Eukaryota</taxon>
        <taxon>Fungi</taxon>
        <taxon>Dikarya</taxon>
        <taxon>Ascomycota</taxon>
        <taxon>Saccharomycotina</taxon>
        <taxon>Pichiomycetes</taxon>
        <taxon>Debaryomycetaceae</taxon>
        <taxon>Candida/Lodderomyces clade</taxon>
        <taxon>Candida</taxon>
    </lineage>
</organism>
<protein>
    <submittedName>
        <fullName evidence="1">Uncharacterized protein</fullName>
    </submittedName>
</protein>
<keyword evidence="2" id="KW-1185">Reference proteome</keyword>
<dbReference type="Proteomes" id="UP000253472">
    <property type="component" value="Unassembled WGS sequence"/>
</dbReference>
<dbReference type="AlphaFoldDB" id="A0A367XPD0"/>
<comment type="caution">
    <text evidence="1">The sequence shown here is derived from an EMBL/GenBank/DDBJ whole genome shotgun (WGS) entry which is preliminary data.</text>
</comment>
<dbReference type="Pfam" id="PF10173">
    <property type="entry name" value="Mit_KHE1"/>
    <property type="match status" value="1"/>
</dbReference>
<evidence type="ECO:0000313" key="1">
    <source>
        <dbReference type="EMBL" id="RCK54632.1"/>
    </source>
</evidence>
<proteinExistence type="predicted"/>
<reference evidence="1 2" key="1">
    <citation type="submission" date="2018-06" db="EMBL/GenBank/DDBJ databases">
        <title>Whole genome sequencing of Candida tropicalis (genome annotated by CSBL at Korea University).</title>
        <authorList>
            <person name="Ahn J."/>
        </authorList>
    </citation>
    <scope>NUCLEOTIDE SEQUENCE [LARGE SCALE GENOMIC DNA]</scope>
    <source>
        <strain evidence="1 2">ATCC 20962</strain>
    </source>
</reference>
<sequence>MLLVIGRTTVRLASRFSLHHHRHHHNPHALSVLTSRRFESTKPDTNEVSSKVTPLIPVKNSIFVISIPITTSRSYIYCNHRPSTLSPKQLAKIPFIYRLEGKIVKLASKGWSKLVNSKQSINQKIVQFVKRLLDTIPYEENCLRSFPSKATMIREINEESLHLVRDEKDHKVVPGQYDDLKIDTTQLKPIPLFHPQFQKPTTILTQLYSFEEENKKRHTKQAIMCAVGVPLTLPFALVPVVPNVPGFYLAFRLYCNIKALLGIQHLDYLLENKQPGEHEVADEVTVNDTSHITFKPLEGLDQLYAKYNEPRLLNEVVQEDETVIINEEIIDELVEKSGLTNIKEDLLKAYKQETKRLNKDIKVEDEVE</sequence>
<dbReference type="PANTHER" id="PTHR28062">
    <property type="entry name" value="K+-H+ EXCHANGE-LIKE PROTEIN"/>
    <property type="match status" value="1"/>
</dbReference>
<dbReference type="InterPro" id="IPR018786">
    <property type="entry name" value="Mit_KHE1"/>
</dbReference>
<name>A0A367XPD0_9ASCO</name>
<dbReference type="GO" id="GO:0005743">
    <property type="term" value="C:mitochondrial inner membrane"/>
    <property type="evidence" value="ECO:0007669"/>
    <property type="project" value="TreeGrafter"/>
</dbReference>